<dbReference type="Pfam" id="PF01738">
    <property type="entry name" value="DLH"/>
    <property type="match status" value="1"/>
</dbReference>
<evidence type="ECO:0000256" key="2">
    <source>
        <dbReference type="SAM" id="SignalP"/>
    </source>
</evidence>
<protein>
    <recommendedName>
        <fullName evidence="3">Dienelactone hydrolase domain-containing protein</fullName>
    </recommendedName>
</protein>
<dbReference type="RefSeq" id="WP_066700695.1">
    <property type="nucleotide sequence ID" value="NZ_AP018664.1"/>
</dbReference>
<name>A0A494WFC2_9SPHN</name>
<keyword evidence="1" id="KW-0378">Hydrolase</keyword>
<reference evidence="4 5" key="1">
    <citation type="submission" date="2018-05" db="EMBL/GenBank/DDBJ databases">
        <title>Complete Genome Sequence of the Nonylphenol-Degrading Bacterium Sphingobium amiense DSM 16289T.</title>
        <authorList>
            <person name="Ootsuka M."/>
            <person name="Nishizawa T."/>
            <person name="Ohta H."/>
        </authorList>
    </citation>
    <scope>NUCLEOTIDE SEQUENCE [LARGE SCALE GENOMIC DNA]</scope>
    <source>
        <strain evidence="4 5">DSM 16289</strain>
    </source>
</reference>
<dbReference type="KEGG" id="sami:SAMIE_1030160"/>
<organism evidence="4 5">
    <name type="scientific">Sphingobium amiense</name>
    <dbReference type="NCBI Taxonomy" id="135719"/>
    <lineage>
        <taxon>Bacteria</taxon>
        <taxon>Pseudomonadati</taxon>
        <taxon>Pseudomonadota</taxon>
        <taxon>Alphaproteobacteria</taxon>
        <taxon>Sphingomonadales</taxon>
        <taxon>Sphingomonadaceae</taxon>
        <taxon>Sphingobium</taxon>
    </lineage>
</organism>
<dbReference type="InterPro" id="IPR029058">
    <property type="entry name" value="AB_hydrolase_fold"/>
</dbReference>
<evidence type="ECO:0000313" key="5">
    <source>
        <dbReference type="Proteomes" id="UP000279959"/>
    </source>
</evidence>
<feature type="chain" id="PRO_5019711046" description="Dienelactone hydrolase domain-containing protein" evidence="2">
    <location>
        <begin position="24"/>
        <end position="304"/>
    </location>
</feature>
<dbReference type="Gene3D" id="3.40.50.1820">
    <property type="entry name" value="alpha/beta hydrolase"/>
    <property type="match status" value="1"/>
</dbReference>
<evidence type="ECO:0000313" key="4">
    <source>
        <dbReference type="EMBL" id="BBD99515.1"/>
    </source>
</evidence>
<dbReference type="PROSITE" id="PS51257">
    <property type="entry name" value="PROKAR_LIPOPROTEIN"/>
    <property type="match status" value="1"/>
</dbReference>
<evidence type="ECO:0000259" key="3">
    <source>
        <dbReference type="Pfam" id="PF01738"/>
    </source>
</evidence>
<keyword evidence="2" id="KW-0732">Signal</keyword>
<sequence>MRQAAYSLLIAGTLCACAAGAQAQPAFRFEAMAQPAQTDAIPLDTGPQAPDVPPEHWFRMDGAVNVRNVSRATLTPYLPASRKATGTAVIVAPGGGFLGLAMEVEGTRVAQWLAGHGVAAFVLKYRLVPTPADFRDFTDGMTATRSGRPSTVKPPADTPDFAIQDGLAALSLVRTRAKLWKVDPARIGMMGFSAGAFTTIGASLAARPGERPAFIAPIYGRLTARDVPADAPPMFAVLASDDHFFASQGFGLVDAWIRAKRPVEFHLYQDGGHGFGLGRPGTTSDGWIGQFMTWLRANRLIPAR</sequence>
<keyword evidence="5" id="KW-1185">Reference proteome</keyword>
<dbReference type="PANTHER" id="PTHR48081">
    <property type="entry name" value="AB HYDROLASE SUPERFAMILY PROTEIN C4A8.06C"/>
    <property type="match status" value="1"/>
</dbReference>
<feature type="signal peptide" evidence="2">
    <location>
        <begin position="1"/>
        <end position="23"/>
    </location>
</feature>
<dbReference type="InterPro" id="IPR050300">
    <property type="entry name" value="GDXG_lipolytic_enzyme"/>
</dbReference>
<feature type="domain" description="Dienelactone hydrolase" evidence="3">
    <location>
        <begin position="83"/>
        <end position="276"/>
    </location>
</feature>
<dbReference type="PANTHER" id="PTHR48081:SF6">
    <property type="entry name" value="PEPTIDASE S9 PROLYL OLIGOPEPTIDASE CATALYTIC DOMAIN-CONTAINING PROTEIN"/>
    <property type="match status" value="1"/>
</dbReference>
<proteinExistence type="predicted"/>
<dbReference type="Proteomes" id="UP000279959">
    <property type="component" value="Chromosome"/>
</dbReference>
<evidence type="ECO:0000256" key="1">
    <source>
        <dbReference type="ARBA" id="ARBA00022801"/>
    </source>
</evidence>
<dbReference type="GO" id="GO:0016787">
    <property type="term" value="F:hydrolase activity"/>
    <property type="evidence" value="ECO:0007669"/>
    <property type="project" value="UniProtKB-KW"/>
</dbReference>
<dbReference type="SUPFAM" id="SSF53474">
    <property type="entry name" value="alpha/beta-Hydrolases"/>
    <property type="match status" value="1"/>
</dbReference>
<accession>A0A494WFC2</accession>
<dbReference type="InterPro" id="IPR002925">
    <property type="entry name" value="Dienelactn_hydro"/>
</dbReference>
<gene>
    <name evidence="4" type="ORF">SAMIE_1030160</name>
</gene>
<dbReference type="AlphaFoldDB" id="A0A494WFC2"/>
<dbReference type="EMBL" id="AP018664">
    <property type="protein sequence ID" value="BBD99515.1"/>
    <property type="molecule type" value="Genomic_DNA"/>
</dbReference>